<comment type="catalytic activity">
    <reaction evidence="6">
        <text>2 (2R)-3-phosphoglycerate + 2 H(+) = D-ribulose 1,5-bisphosphate + CO2 + H2O</text>
        <dbReference type="Rhea" id="RHEA:23124"/>
        <dbReference type="ChEBI" id="CHEBI:15377"/>
        <dbReference type="ChEBI" id="CHEBI:15378"/>
        <dbReference type="ChEBI" id="CHEBI:16526"/>
        <dbReference type="ChEBI" id="CHEBI:57870"/>
        <dbReference type="ChEBI" id="CHEBI:58272"/>
        <dbReference type="EC" id="4.1.1.39"/>
    </reaction>
</comment>
<dbReference type="GO" id="GO:0000287">
    <property type="term" value="F:magnesium ion binding"/>
    <property type="evidence" value="ECO:0007669"/>
    <property type="project" value="UniProtKB-UniRule"/>
</dbReference>
<accession>A0A830FK82</accession>
<dbReference type="Pfam" id="PF02788">
    <property type="entry name" value="RuBisCO_large_N"/>
    <property type="match status" value="1"/>
</dbReference>
<comment type="miscellaneous">
    <text evidence="6">Because the Archaea possessing a type III RuBisCO are all anaerobic, it is most likely that only the carboxylase activity of RuBisCO, and not the competitive oxygenase activity (by which RuBP reacts with O(2) to form one molecule of 3-phosphoglycerate and one molecule of 2-phosphoglycolate), is biologically relevant in these strains.</text>
</comment>
<keyword evidence="4 6" id="KW-0456">Lyase</keyword>
<evidence type="ECO:0000259" key="7">
    <source>
        <dbReference type="Pfam" id="PF00016"/>
    </source>
</evidence>
<dbReference type="Gene3D" id="3.30.70.150">
    <property type="entry name" value="RuBisCO large subunit, N-terminal domain"/>
    <property type="match status" value="1"/>
</dbReference>
<feature type="domain" description="Ribulose bisphosphate carboxylase large subunit C-terminal" evidence="7">
    <location>
        <begin position="157"/>
        <end position="432"/>
    </location>
</feature>
<feature type="binding site" evidence="6">
    <location>
        <begin position="361"/>
        <end position="363"/>
    </location>
    <ligand>
        <name>substrate</name>
    </ligand>
</feature>
<dbReference type="EMBL" id="BMPG01000002">
    <property type="protein sequence ID" value="GGL60501.1"/>
    <property type="molecule type" value="Genomic_DNA"/>
</dbReference>
<evidence type="ECO:0000313" key="9">
    <source>
        <dbReference type="EMBL" id="GGL60501.1"/>
    </source>
</evidence>
<dbReference type="SUPFAM" id="SSF51649">
    <property type="entry name" value="RuBisCo, C-terminal domain"/>
    <property type="match status" value="1"/>
</dbReference>
<dbReference type="Proteomes" id="UP000607197">
    <property type="component" value="Unassembled WGS sequence"/>
</dbReference>
<reference evidence="9" key="1">
    <citation type="journal article" date="2014" name="Int. J. Syst. Evol. Microbiol.">
        <title>Complete genome sequence of Corynebacterium casei LMG S-19264T (=DSM 44701T), isolated from a smear-ripened cheese.</title>
        <authorList>
            <consortium name="US DOE Joint Genome Institute (JGI-PGF)"/>
            <person name="Walter F."/>
            <person name="Albersmeier A."/>
            <person name="Kalinowski J."/>
            <person name="Ruckert C."/>
        </authorList>
    </citation>
    <scope>NUCLEOTIDE SEQUENCE</scope>
    <source>
        <strain evidence="9">JCM 19596</strain>
    </source>
</reference>
<dbReference type="GO" id="GO:0016491">
    <property type="term" value="F:oxidoreductase activity"/>
    <property type="evidence" value="ECO:0007669"/>
    <property type="project" value="UniProtKB-KW"/>
</dbReference>
<dbReference type="PANTHER" id="PTHR42704:SF17">
    <property type="entry name" value="RIBULOSE BISPHOSPHATE CARBOXYLASE LARGE CHAIN"/>
    <property type="match status" value="1"/>
</dbReference>
<dbReference type="InterPro" id="IPR033966">
    <property type="entry name" value="RuBisCO"/>
</dbReference>
<dbReference type="EC" id="4.1.1.39" evidence="6"/>
<protein>
    <recommendedName>
        <fullName evidence="6">Ribulose bisphosphate carboxylase</fullName>
        <shortName evidence="6">RuBisCO</shortName>
        <ecNumber evidence="6">4.1.1.39</ecNumber>
    </recommendedName>
</protein>
<dbReference type="SFLD" id="SFLDS00014">
    <property type="entry name" value="RuBisCO"/>
    <property type="match status" value="1"/>
</dbReference>
<evidence type="ECO:0000313" key="10">
    <source>
        <dbReference type="Proteomes" id="UP000607197"/>
    </source>
</evidence>
<comment type="caution">
    <text evidence="9">The sequence shown here is derived from an EMBL/GenBank/DDBJ whole genome shotgun (WGS) entry which is preliminary data.</text>
</comment>
<feature type="active site" description="Proton acceptor" evidence="6">
    <location>
        <position position="174"/>
    </location>
</feature>
<feature type="domain" description="Ribulose bisphosphate carboxylase large subunit ferrodoxin-like N-terminal" evidence="8">
    <location>
        <begin position="27"/>
        <end position="142"/>
    </location>
</feature>
<dbReference type="SFLD" id="SFLDG00301">
    <property type="entry name" value="RuBisCO-like_proteins"/>
    <property type="match status" value="1"/>
</dbReference>
<dbReference type="InterPro" id="IPR036376">
    <property type="entry name" value="RuBisCO_lsu_C_sf"/>
</dbReference>
<evidence type="ECO:0000259" key="8">
    <source>
        <dbReference type="Pfam" id="PF02788"/>
    </source>
</evidence>
<feature type="binding site" evidence="6">
    <location>
        <position position="203"/>
    </location>
    <ligand>
        <name>Mg(2+)</name>
        <dbReference type="ChEBI" id="CHEBI:18420"/>
    </ligand>
</feature>
<keyword evidence="3 6" id="KW-0560">Oxidoreductase</keyword>
<dbReference type="HAMAP" id="MF_01133">
    <property type="entry name" value="RuBisCO_L_type3"/>
    <property type="match status" value="1"/>
</dbReference>
<gene>
    <name evidence="6" type="primary">rbcL</name>
    <name evidence="9" type="ORF">GCM10009039_18460</name>
</gene>
<comment type="subunit">
    <text evidence="6">Homodimer or homodecamer. In contrast to form I RuBisCO, the form III RuBisCO is composed solely of large subunits.</text>
</comment>
<evidence type="ECO:0000256" key="4">
    <source>
        <dbReference type="ARBA" id="ARBA00023239"/>
    </source>
</evidence>
<sequence>MSPGRSRPVGSSVAASKSHGMSIKYADFVDESYEPTAEDLVCTFRLVPGEGLTLAEAAGRVASESSNGTWAALDAPERVRELSAIAFDLAGDADGGEVQVAYPDALFDPGNMPQILSCIAGNILGMKAVDTIRLLDCEWPASLATSFLGPQYGPDVKTEILDAEGRPPTATVPKPKVGLNTEEHADVGYEAWMGGVDLLKDDENLTDQSFNRFDARLKRSLERRDEAQEATGEAKDYLVNITDETNVMLERVDEVAAQGGGFVMVDVVTAGWSAVQSVRERCEEQGLAIHAHRAMHAAFDRLPEHGVSMRVLAQVARIVGVDHIHTGTAGFGKLENEDTVGINAWLASDFHGVSPVLPVASGGLHPGIVEPLLDTTGTDVMVQAGGGIHGHPDGTRAGAKAFRQSIDAYVAGVPVGEYADDHPELAAALAEWGTESPR</sequence>
<dbReference type="Pfam" id="PF00016">
    <property type="entry name" value="RuBisCO_large"/>
    <property type="match status" value="1"/>
</dbReference>
<evidence type="ECO:0000256" key="1">
    <source>
        <dbReference type="ARBA" id="ARBA00022723"/>
    </source>
</evidence>
<dbReference type="AlphaFoldDB" id="A0A830FK82"/>
<keyword evidence="2 6" id="KW-0460">Magnesium</keyword>
<feature type="binding site" evidence="6">
    <location>
        <begin position="383"/>
        <end position="386"/>
    </location>
    <ligand>
        <name>substrate</name>
    </ligand>
</feature>
<feature type="binding site" evidence="6">
    <location>
        <position position="293"/>
    </location>
    <ligand>
        <name>substrate</name>
    </ligand>
</feature>
<dbReference type="InterPro" id="IPR036422">
    <property type="entry name" value="RuBisCO_lsu_N_sf"/>
</dbReference>
<comment type="function">
    <text evidence="6">Catalyzes the addition of molecular CO(2) and H(2)O to ribulose 1,5-bisphosphate (RuBP), generating two molecules of 3-phosphoglycerate (3-PGA). Functions in an archaeal AMP degradation pathway, together with AMP phosphorylase and R15P isomerase.</text>
</comment>
<keyword evidence="5 6" id="KW-0120">Carbon dioxide fixation</keyword>
<dbReference type="InterPro" id="IPR000685">
    <property type="entry name" value="RuBisCO_lsu_C"/>
</dbReference>
<organism evidence="9 10">
    <name type="scientific">Halocalculus aciditolerans</name>
    <dbReference type="NCBI Taxonomy" id="1383812"/>
    <lineage>
        <taxon>Archaea</taxon>
        <taxon>Methanobacteriati</taxon>
        <taxon>Methanobacteriota</taxon>
        <taxon>Stenosarchaea group</taxon>
        <taxon>Halobacteria</taxon>
        <taxon>Halobacteriales</taxon>
        <taxon>Halobacteriaceae</taxon>
        <taxon>Halocalculus</taxon>
    </lineage>
</organism>
<keyword evidence="1 6" id="KW-0479">Metal-binding</keyword>
<reference evidence="9" key="2">
    <citation type="submission" date="2020-09" db="EMBL/GenBank/DDBJ databases">
        <authorList>
            <person name="Sun Q."/>
            <person name="Ohkuma M."/>
        </authorList>
    </citation>
    <scope>NUCLEOTIDE SEQUENCE</scope>
    <source>
        <strain evidence="9">JCM 19596</strain>
    </source>
</reference>
<proteinExistence type="inferred from homology"/>
<evidence type="ECO:0000256" key="6">
    <source>
        <dbReference type="HAMAP-Rule" id="MF_01133"/>
    </source>
</evidence>
<feature type="binding site" evidence="6">
    <location>
        <position position="202"/>
    </location>
    <ligand>
        <name>Mg(2+)</name>
        <dbReference type="ChEBI" id="CHEBI:18420"/>
    </ligand>
</feature>
<dbReference type="Gene3D" id="3.20.20.110">
    <property type="entry name" value="Ribulose bisphosphate carboxylase, large subunit, C-terminal domain"/>
    <property type="match status" value="1"/>
</dbReference>
<feature type="binding site" evidence="6">
    <location>
        <position position="325"/>
    </location>
    <ligand>
        <name>substrate</name>
    </ligand>
</feature>
<evidence type="ECO:0000256" key="5">
    <source>
        <dbReference type="ARBA" id="ARBA00023300"/>
    </source>
</evidence>
<dbReference type="SUPFAM" id="SSF54966">
    <property type="entry name" value="RuBisCO, large subunit, small (N-terminal) domain"/>
    <property type="match status" value="1"/>
</dbReference>
<feature type="active site" description="Proton acceptor" evidence="6">
    <location>
        <position position="292"/>
    </location>
</feature>
<comment type="cofactor">
    <cofactor evidence="6">
        <name>Mg(2+)</name>
        <dbReference type="ChEBI" id="CHEBI:18420"/>
    </cofactor>
    <text evidence="6">Binds 1 Mg(2+) ion per subunit.</text>
</comment>
<comment type="catalytic activity">
    <reaction evidence="6">
        <text>D-ribulose 1,5-bisphosphate + O2 = 2-phosphoglycolate + (2R)-3-phosphoglycerate + 2 H(+)</text>
        <dbReference type="Rhea" id="RHEA:36631"/>
        <dbReference type="ChEBI" id="CHEBI:15378"/>
        <dbReference type="ChEBI" id="CHEBI:15379"/>
        <dbReference type="ChEBI" id="CHEBI:57870"/>
        <dbReference type="ChEBI" id="CHEBI:58033"/>
        <dbReference type="ChEBI" id="CHEBI:58272"/>
    </reaction>
</comment>
<dbReference type="PANTHER" id="PTHR42704">
    <property type="entry name" value="RIBULOSE BISPHOSPHATE CARBOXYLASE"/>
    <property type="match status" value="1"/>
</dbReference>
<dbReference type="InterPro" id="IPR017443">
    <property type="entry name" value="RuBisCO_lsu_fd_N"/>
</dbReference>
<evidence type="ECO:0000256" key="2">
    <source>
        <dbReference type="ARBA" id="ARBA00022842"/>
    </source>
</evidence>
<feature type="binding site" description="via carbamate group" evidence="6">
    <location>
        <position position="200"/>
    </location>
    <ligand>
        <name>Mg(2+)</name>
        <dbReference type="ChEBI" id="CHEBI:18420"/>
    </ligand>
</feature>
<feature type="modified residue" description="N6-carboxylysine" evidence="6">
    <location>
        <position position="200"/>
    </location>
</feature>
<name>A0A830FK82_9EURY</name>
<comment type="similarity">
    <text evidence="6">Belongs to the RuBisCO large chain family. Type III subfamily.</text>
</comment>
<evidence type="ECO:0000256" key="3">
    <source>
        <dbReference type="ARBA" id="ARBA00023002"/>
    </source>
</evidence>
<dbReference type="NCBIfam" id="NF003252">
    <property type="entry name" value="PRK04208.1"/>
    <property type="match status" value="1"/>
</dbReference>
<feature type="binding site" evidence="6">
    <location>
        <position position="176"/>
    </location>
    <ligand>
        <name>substrate</name>
    </ligand>
</feature>
<dbReference type="GO" id="GO:0006196">
    <property type="term" value="P:AMP catabolic process"/>
    <property type="evidence" value="ECO:0007669"/>
    <property type="project" value="UniProtKB-UniRule"/>
</dbReference>
<dbReference type="GO" id="GO:0016984">
    <property type="term" value="F:ribulose-bisphosphate carboxylase activity"/>
    <property type="evidence" value="ECO:0007669"/>
    <property type="project" value="UniProtKB-UniRule"/>
</dbReference>
<dbReference type="InterPro" id="IPR017712">
    <property type="entry name" value="RuBisCO_III"/>
</dbReference>
<dbReference type="NCBIfam" id="TIGR03326">
    <property type="entry name" value="rubisco_III"/>
    <property type="match status" value="1"/>
</dbReference>
<dbReference type="GO" id="GO:0015977">
    <property type="term" value="P:carbon fixation"/>
    <property type="evidence" value="ECO:0007669"/>
    <property type="project" value="UniProtKB-KW"/>
</dbReference>
<feature type="site" description="Transition state stabilizer" evidence="6">
    <location>
        <position position="333"/>
    </location>
</feature>
<keyword evidence="10" id="KW-1185">Reference proteome</keyword>